<dbReference type="GO" id="GO:0003677">
    <property type="term" value="F:DNA binding"/>
    <property type="evidence" value="ECO:0007669"/>
    <property type="project" value="InterPro"/>
</dbReference>
<dbReference type="InterPro" id="IPR003477">
    <property type="entry name" value="PemK-like"/>
</dbReference>
<keyword evidence="3" id="KW-0378">Hydrolase</keyword>
<dbReference type="Gene3D" id="2.30.30.110">
    <property type="match status" value="1"/>
</dbReference>
<dbReference type="EMBL" id="AESD01000097">
    <property type="protein sequence ID" value="EHJ14756.1"/>
    <property type="molecule type" value="Genomic_DNA"/>
</dbReference>
<keyword evidence="3" id="KW-0255">Endonuclease</keyword>
<dbReference type="GeneID" id="88764485"/>
<evidence type="ECO:0000313" key="4">
    <source>
        <dbReference type="EMBL" id="EHJ14756.1"/>
    </source>
</evidence>
<evidence type="ECO:0000256" key="1">
    <source>
        <dbReference type="ARBA" id="ARBA00007521"/>
    </source>
</evidence>
<dbReference type="PATRIC" id="fig|423471.3.peg.525"/>
<dbReference type="SUPFAM" id="SSF50118">
    <property type="entry name" value="Cell growth inhibitor/plasmid maintenance toxic component"/>
    <property type="match status" value="1"/>
</dbReference>
<dbReference type="InterPro" id="IPR011067">
    <property type="entry name" value="Plasmid_toxin/cell-grow_inhib"/>
</dbReference>
<dbReference type="PANTHER" id="PTHR33988:SF2">
    <property type="entry name" value="ENDORIBONUCLEASE MAZF"/>
    <property type="match status" value="1"/>
</dbReference>
<name>G5IZ78_CROWT</name>
<protein>
    <recommendedName>
        <fullName evidence="3">mRNA interferase</fullName>
        <ecNumber evidence="3">3.1.-.-</ecNumber>
    </recommendedName>
</protein>
<dbReference type="GO" id="GO:0016787">
    <property type="term" value="F:hydrolase activity"/>
    <property type="evidence" value="ECO:0007669"/>
    <property type="project" value="UniProtKB-KW"/>
</dbReference>
<proteinExistence type="inferred from homology"/>
<dbReference type="EC" id="3.1.-.-" evidence="3"/>
<dbReference type="PIRSF" id="PIRSF033490">
    <property type="entry name" value="MazF"/>
    <property type="match status" value="1"/>
</dbReference>
<keyword evidence="2" id="KW-1277">Toxin-antitoxin system</keyword>
<organism evidence="4 5">
    <name type="scientific">Crocosphaera watsonii WH 0003</name>
    <dbReference type="NCBI Taxonomy" id="423471"/>
    <lineage>
        <taxon>Bacteria</taxon>
        <taxon>Bacillati</taxon>
        <taxon>Cyanobacteriota</taxon>
        <taxon>Cyanophyceae</taxon>
        <taxon>Oscillatoriophycideae</taxon>
        <taxon>Chroococcales</taxon>
        <taxon>Aphanothecaceae</taxon>
        <taxon>Crocosphaera</taxon>
    </lineage>
</organism>
<reference evidence="4 5" key="1">
    <citation type="journal article" date="2011" name="Front. Microbiol.">
        <title>Two Strains of Crocosphaera watsonii with Highly Conserved Genomes are Distinguished by Strain-Specific Features.</title>
        <authorList>
            <person name="Bench S.R."/>
            <person name="Ilikchyan I.N."/>
            <person name="Tripp H.J."/>
            <person name="Zehr J.P."/>
        </authorList>
    </citation>
    <scope>NUCLEOTIDE SEQUENCE [LARGE SCALE GENOMIC DNA]</scope>
    <source>
        <strain evidence="4 5">WH 0003</strain>
    </source>
</reference>
<comment type="caution">
    <text evidence="4">The sequence shown here is derived from an EMBL/GenBank/DDBJ whole genome shotgun (WGS) entry which is preliminary data.</text>
</comment>
<comment type="function">
    <text evidence="3">Toxic component of a type II toxin-antitoxin (TA) system.</text>
</comment>
<gene>
    <name evidence="4" type="ORF">CWATWH0003_0573</name>
</gene>
<evidence type="ECO:0000256" key="3">
    <source>
        <dbReference type="PIRNR" id="PIRNR033490"/>
    </source>
</evidence>
<evidence type="ECO:0000256" key="2">
    <source>
        <dbReference type="ARBA" id="ARBA00022649"/>
    </source>
</evidence>
<comment type="similarity">
    <text evidence="1 3">Belongs to the PemK/MazF family.</text>
</comment>
<accession>G5IZ78</accession>
<dbReference type="GO" id="GO:0016075">
    <property type="term" value="P:rRNA catabolic process"/>
    <property type="evidence" value="ECO:0007669"/>
    <property type="project" value="TreeGrafter"/>
</dbReference>
<dbReference type="Pfam" id="PF02452">
    <property type="entry name" value="PemK_toxin"/>
    <property type="match status" value="1"/>
</dbReference>
<dbReference type="Proteomes" id="UP000003477">
    <property type="component" value="Unassembled WGS sequence"/>
</dbReference>
<dbReference type="GO" id="GO:0006402">
    <property type="term" value="P:mRNA catabolic process"/>
    <property type="evidence" value="ECO:0007669"/>
    <property type="project" value="TreeGrafter"/>
</dbReference>
<dbReference type="PANTHER" id="PTHR33988">
    <property type="entry name" value="ENDORIBONUCLEASE MAZF-RELATED"/>
    <property type="match status" value="1"/>
</dbReference>
<dbReference type="AlphaFoldDB" id="G5IZ78"/>
<sequence>MNKDPKRGEIWLVNLDPTIGVEIKKTRPAIVINSNIIGKLPLKLVVPITDWKPAFSNNLWHLRLTPNSENGLRKLSAADALQLRSIDQRRFIRQLGILSTSDLQEVITAIAIIIEYQPLL</sequence>
<dbReference type="RefSeq" id="WP_007309173.1">
    <property type="nucleotide sequence ID" value="NZ_AESD01000097.1"/>
</dbReference>
<dbReference type="GO" id="GO:0004521">
    <property type="term" value="F:RNA endonuclease activity"/>
    <property type="evidence" value="ECO:0007669"/>
    <property type="project" value="TreeGrafter"/>
</dbReference>
<evidence type="ECO:0000313" key="5">
    <source>
        <dbReference type="Proteomes" id="UP000003477"/>
    </source>
</evidence>
<keyword evidence="3" id="KW-0540">Nuclease</keyword>